<name>A0ABD5YPJ1_9EURY</name>
<evidence type="ECO:0000313" key="2">
    <source>
        <dbReference type="Proteomes" id="UP001596417"/>
    </source>
</evidence>
<dbReference type="GeneID" id="76199014"/>
<comment type="caution">
    <text evidence="1">The sequence shown here is derived from an EMBL/GenBank/DDBJ whole genome shotgun (WGS) entry which is preliminary data.</text>
</comment>
<dbReference type="EMBL" id="JBHTAX010000001">
    <property type="protein sequence ID" value="MFC7189445.1"/>
    <property type="molecule type" value="Genomic_DNA"/>
</dbReference>
<organism evidence="1 2">
    <name type="scientific">Halocatena marina</name>
    <dbReference type="NCBI Taxonomy" id="2934937"/>
    <lineage>
        <taxon>Archaea</taxon>
        <taxon>Methanobacteriati</taxon>
        <taxon>Methanobacteriota</taxon>
        <taxon>Stenosarchaea group</taxon>
        <taxon>Halobacteria</taxon>
        <taxon>Halobacteriales</taxon>
        <taxon>Natronomonadaceae</taxon>
        <taxon>Halocatena</taxon>
    </lineage>
</organism>
<dbReference type="AlphaFoldDB" id="A0ABD5YPJ1"/>
<dbReference type="InterPro" id="IPR058440">
    <property type="entry name" value="DUF8127"/>
</dbReference>
<dbReference type="Proteomes" id="UP001596417">
    <property type="component" value="Unassembled WGS sequence"/>
</dbReference>
<dbReference type="RefSeq" id="WP_264554952.1">
    <property type="nucleotide sequence ID" value="NZ_CP109979.1"/>
</dbReference>
<dbReference type="Pfam" id="PF26448">
    <property type="entry name" value="DUF8127"/>
    <property type="match status" value="1"/>
</dbReference>
<reference evidence="1 2" key="1">
    <citation type="journal article" date="2019" name="Int. J. Syst. Evol. Microbiol.">
        <title>The Global Catalogue of Microorganisms (GCM) 10K type strain sequencing project: providing services to taxonomists for standard genome sequencing and annotation.</title>
        <authorList>
            <consortium name="The Broad Institute Genomics Platform"/>
            <consortium name="The Broad Institute Genome Sequencing Center for Infectious Disease"/>
            <person name="Wu L."/>
            <person name="Ma J."/>
        </authorList>
    </citation>
    <scope>NUCLEOTIDE SEQUENCE [LARGE SCALE GENOMIC DNA]</scope>
    <source>
        <strain evidence="1 2">RDMS1</strain>
    </source>
</reference>
<gene>
    <name evidence="1" type="ORF">ACFQL7_06000</name>
</gene>
<keyword evidence="2" id="KW-1185">Reference proteome</keyword>
<sequence>MRSFRALFAFLIGFALLIQPVVGNGPGSDTQYTYEITPVNISDTESVESMYHLSAVVYGTDSQVGMTRAAASTTVSRPKETISPALSGLIDVQFLVDDTKDQYYRVDARIVDDEFRLGATPVSARTVAEELAVAPDTTPTTIREILNGEPAHFYRISPTLVAKDDRFLLVEPANTECVADPLAVPKLISYAFGAALMVWSIGVKAYFGQ</sequence>
<proteinExistence type="predicted"/>
<evidence type="ECO:0000313" key="1">
    <source>
        <dbReference type="EMBL" id="MFC7189445.1"/>
    </source>
</evidence>
<accession>A0ABD5YPJ1</accession>
<protein>
    <submittedName>
        <fullName evidence="1">Uncharacterized protein</fullName>
    </submittedName>
</protein>